<feature type="region of interest" description="Disordered" evidence="4">
    <location>
        <begin position="4204"/>
        <end position="4225"/>
    </location>
</feature>
<dbReference type="CDD" id="cd19540">
    <property type="entry name" value="LCL_NRPS-like"/>
    <property type="match status" value="3"/>
</dbReference>
<dbReference type="SUPFAM" id="SSF52777">
    <property type="entry name" value="CoA-dependent acyltransferases"/>
    <property type="match status" value="8"/>
</dbReference>
<dbReference type="Proteomes" id="UP001239522">
    <property type="component" value="Chromosome"/>
</dbReference>
<dbReference type="Gene3D" id="3.30.559.10">
    <property type="entry name" value="Chloramphenicol acetyltransferase-like domain"/>
    <property type="match status" value="4"/>
</dbReference>
<dbReference type="Gene3D" id="1.10.1200.10">
    <property type="entry name" value="ACP-like"/>
    <property type="match status" value="3"/>
</dbReference>
<evidence type="ECO:0000256" key="3">
    <source>
        <dbReference type="ARBA" id="ARBA00022553"/>
    </source>
</evidence>
<dbReference type="InterPro" id="IPR000873">
    <property type="entry name" value="AMP-dep_synth/lig_dom"/>
</dbReference>
<dbReference type="Gene3D" id="3.40.50.12780">
    <property type="entry name" value="N-terminal domain of ligase-like"/>
    <property type="match status" value="4"/>
</dbReference>
<dbReference type="Gene3D" id="3.30.559.30">
    <property type="entry name" value="Nonribosomal peptide synthetase, condensation domain"/>
    <property type="match status" value="4"/>
</dbReference>
<feature type="domain" description="Carrier" evidence="5">
    <location>
        <begin position="2021"/>
        <end position="2097"/>
    </location>
</feature>
<dbReference type="EMBL" id="CP120997">
    <property type="protein sequence ID" value="WLQ37208.1"/>
    <property type="molecule type" value="Genomic_DNA"/>
</dbReference>
<proteinExistence type="predicted"/>
<dbReference type="CDD" id="cd12117">
    <property type="entry name" value="A_NRPS_Srf_like"/>
    <property type="match status" value="2"/>
</dbReference>
<organism evidence="6 7">
    <name type="scientific">Streptomyces castrisilvae</name>
    <dbReference type="NCBI Taxonomy" id="3033811"/>
    <lineage>
        <taxon>Bacteria</taxon>
        <taxon>Bacillati</taxon>
        <taxon>Actinomycetota</taxon>
        <taxon>Actinomycetes</taxon>
        <taxon>Kitasatosporales</taxon>
        <taxon>Streptomycetaceae</taxon>
        <taxon>Streptomyces</taxon>
    </lineage>
</organism>
<dbReference type="Pfam" id="PF00550">
    <property type="entry name" value="PP-binding"/>
    <property type="match status" value="4"/>
</dbReference>
<dbReference type="InterPro" id="IPR001242">
    <property type="entry name" value="Condensation_dom"/>
</dbReference>
<keyword evidence="3" id="KW-0597">Phosphoprotein</keyword>
<dbReference type="SMART" id="SM00823">
    <property type="entry name" value="PKS_PP"/>
    <property type="match status" value="4"/>
</dbReference>
<dbReference type="Pfam" id="PF13193">
    <property type="entry name" value="AMP-binding_C"/>
    <property type="match status" value="4"/>
</dbReference>
<dbReference type="SUPFAM" id="SSF47336">
    <property type="entry name" value="ACP-like"/>
    <property type="match status" value="4"/>
</dbReference>
<reference evidence="6 7" key="1">
    <citation type="submission" date="2023-03" db="EMBL/GenBank/DDBJ databases">
        <title>Isolation and description of six Streptomyces strains from soil environments, able to metabolize different microbial glucans.</title>
        <authorList>
            <person name="Widen T."/>
            <person name="Larsbrink J."/>
        </authorList>
    </citation>
    <scope>NUCLEOTIDE SEQUENCE [LARGE SCALE GENOMIC DNA]</scope>
    <source>
        <strain evidence="6 7">Mut1</strain>
    </source>
</reference>
<dbReference type="PANTHER" id="PTHR45527:SF1">
    <property type="entry name" value="FATTY ACID SYNTHASE"/>
    <property type="match status" value="1"/>
</dbReference>
<sequence>MPSDATVATAPAALRLPLSEAQRDIWTAHTLDPTGRKYNIAECRDILGPVDPELMAAAWRRLVEEADVMRTRCIEDDGETVWHVIDGEPGARTLSFTDVSAEDDPERAAWDLVGVAAGTAFDLAHEPPVRCKLIKLAEDRYFYFYAFHHLLADGVTFSLLLKRLVELYEKAVAGEPWGDTPFGRLADLHAEDAAWRGSDEATADRAAWHEHLAGAPQPPDSLIRGTGRAAPSRGVLPFSRRTVLVPAADADRLRAVARSERVSWPVLMVALFTVYVHRVTAQDELMLALPVTGRTTKAARSTPGMTSNVVPLRLRVGAGETLHTLVRAVSAEVKHGLRHQLTRYEDLRRDAGALTGTRRLTGPVLNIMGFNADMTVCGSPSINHNVTNGPVDDLNVAVYDLGAAEGLRIDFDTPVEGVDAEATAAHQDRFARFLTAALAPSEERGEPADRRIAELDVLSADERELLLGPWAGAVADRDDVSLVDRFEAQVARFPDAVALVDGERGFTYAELNATANRWAGHLRSRGLGRGDLAGILLERNAAFATALIAVLKTGAGHVLLDPDFPDERLRSAATEAAISHLVTRTELAERLEGSWEVCVEGPEEVSGQSPDNLGITIQGDDLACVMFTSGSTGRPKGIVSSHRTLVSTLVGQTYLPTGPDEVFLQSSPVSWDAFSLEFWGPLLHGGRVVLQPGQKPEPALIADLTRRHRVTTLLLSASLFNYLTDEHPETFASVRTAYTVGEAASPAHVHKLMNTWPGIRVINGYGPAEAMIYATTHTIEPSDAPHPVIPIGSPLVNKPLYVLDNALRLCPPGTTGELYIAGDGLAHGYLNRPDLTATHFIPNPHGPTGTRLYRTGDLAHFDQQGHLHYEGRADSQVKIRGFRIEPAEVETALLSHPRITQAVVTKHRDQLSAYVVSSGAVAMEDVRRHLVDRLPEHLVPAFLTPLDRLPLLPNGKTDKRSLPEPVAVSAGGRAPRTLLEETLAGLFTSTLGSPTDLSIDDDFFQHGGHSILAARLTNRIAQALGVRLTIRDVFQNPTVARLAEKVGTEKGLPALPPPTAGEGPDEGPAPVSFAQRRLWLLADLEGGSTAYNVPMAVRLEGALDVDALEAALNDVVERHAPLRTLFETVNGEPRQLILSAAQARVVVERREVTPEALDGAMAEAGRHVFDLRTELPLGVTLFRLDEATHHLVLVLHHIATDGHSGNVYFTDLARAYEARLAGAEGQVLEPLSVRYADYAVWQERVLGSAGDPDSVLSHELAFWDRALDGLPEEHALNSDRPRPERASHRGGALDVSLGDDLFERVGELARAEGCTPFMVVHAALAAALTRLGAGTDLAIGSPVAGRTDEALRDLVGFFVNTLVLRTHTDGDPTFRQLLERVRTTDLDAFAHQDAPFDLVLDAVNPPRTLARHPLFQICLTLETGAPVLALPGVRPGHVQTFANSAAKFDLEFLLRSDDGQGLRGMVVFAEDLFDRSTVERMVTVLGAVLRQALADPEVRLAELDVLSADERELLLGPWAGAVADRDDVSLVDRFEAQVARSPEAVAFIDDDRSITYKELNATANRWAGHLRSRGLGRGDLAGILLERNATFATALIAVLKTGAGHVLLDPDFPDERLRSAATEAAISHLVTRTALAERLEGPWEVCTEGPEEVSGHSPDNLGITIQGDDLACVMFTSGSTGWPKGIVSSHRTLVSTLVGQTYLPTGPDEVFLQSSPVSWDAFSLEFWGPLLHGGSAVLQPGQKPEPALIADLVPRHKVTTLLLSASLFNYLTDEHPETFASVRTAYTVGEAASPAHVHKLMNTWPGIRVINGYGPAEAMIYATTHTIEPSDAPHPVIPIGSPLINKPLYVLDNALRLCPPGTTGELYIAGDGLAHGYLNRPDLTATHFIPNPHGPTGTRLYRTGDLAHFDQQGHLHYEGRADSQVKIRGFRIEPAEVETALLAHPAVTQAVVTTHHKQLSAYVVGTGAVMEDIRRHLAARLPEHLVPAYLTPLDRLPLLPNGKTDKRSLPEPVAAVVSERAPQSQLEEVAVALFSRVLGAKSPVGVDDSFFAHGGHSLLAARLTNHIAEVLNVRLTIRDVFQHPTPARLAAYIASLKGRPALPPLTAGTWADDHDAPVSFAQRRLWLLAELDGASTAYNVPMAVRLTGRPDADALEAALNDVVERHAPLRTVFATVDGEPRQRVLPATEARIALRRRASTPEALDGDLDAAARHRFDLTSENPLRATLFDLGDGHVVLHLLVHHIATDGRSAGAFFDDLSRAYEARIAGAERGRRVLEPLPVQYADYAVWQQKVLGSRDDADSVLGQELAFWHRTLDGLPEEHALNSDRPRPAEASHRGGEVEVALGADLFEQIGALARAEGCTPFMVVHAALAAALTRLGAGTDLAIGSPVAGRTDEALRDLVGFFVNTLVLRTHTDGDPTFRQLLERVRTTDLDAFAHQDAPFDLVLDTLNPTRTLSRHPLFQICLTLEAGETPALNLGGDGPSAEVLGLTNGAAKFDLEFLLRSDDSRSLHGAVVFAEDLFDHSTVQRMVAVLGEVLRQAVADPDVHLAELDVLSADERKLLLGPWAGSAVDIGDASLVERFEAQVARSPEAVALIDGDRRITYTELNATANRWARLLRSRGLGRGDLAGILLERSASFAAAVIAVVKAGAGYTLLDPDFPDERLRAAADDAGISLLLTDEALGQRVQGPWTVVSWSSEDPADEPDVNLGVPLVGSDVACVMFTSGSTGRPKGILSSHRNLVSTVTAQNYGTFGPGEVFLQCSPVSWDAFSLEFWGALLHGGTTVLQPGQKPEPALIAELTQQHGVTMLQLSASLFNYLTDEHPNAFTTVTTAYTGGEAASPTHIHQLHQTSPHTTVVNGYGPAESMGFTTTHTITPTTQPHTTIPIGTPLTNKNTYILDNTLRLCPPGTTGHLYLTGHGLAHGYLNRPDLTATTFTPNPYGPPGTRLYHTGDLAHHDHHGHLHYDGRADNQVKIRGFRIEPAEIETALLAHPHITQATVTTHHDQLSAYVVIDTDTVTTEDVRRHLTDRLPDHMVPAHLTPLDRLPLTPNGKIDKRALPEPVAMVSTARAPRNPLEEVTVALFSRVLGTAGPVGVDDSFFAHGGHSLLAARLTNHIAEVLGLRLTIRDVFQHPTPARLAQHISTLKGRPALPPLTAGAWTGDDNAPVSFAQRRLWLLAELNGASPAYNVPIAVRLAGPLDADALEAALNDVVERHAPLRTVFATVDGEPRQHVLPATDARVLIERREAAPGGLDEAMADAARHIFDLHSELPLRATLFKVGDDSWVFFLLVHHIATDGRSTAVFFDDLSRAYEARIAGTEEGRRVLEPLTVQYADYAVWQERVLGSADDADSVLGQELAFWHKTLEGLPEEHALNLDRPRPARASHRGGQLDVELGQDLFEQIGALARAQGCTPFMVVHAALAAALTRLGAGTDLAIGSPVAGRTDEALRDLVGFFVNTLVLRTHTEGNPTFRQLLERVRTTDLDAFAHQDAPFDLVLDTLNPTRTLSRHPLFQICLTLETGGVPDLRLGDARVTGVPDVTSGAAKFDLEFLLRSDDGQGLRGTVLFAEDLFDRSTVERMVAVLGTVLRQTLADPEVRLAELDVLSADERELLLGPWAGSAVDIGDASLVERFEAQVARSPEAVALIDGERRITYTELNATANRWARHLRSRGLGRGDLAGILLERDATFATALIAVLKTGAGHVLLDPDFPDERLRSAATGAAISHLVTRAALAGRLEGTWDVCVEGPDEVSEHSSDNLGLTIAGNDVACVMFTSGSTGRPKGILSSHRNLVSTVTAQNYGTFGPGEVFLQCSPVSWDAFSLEFWGALLHGGTTILQPGQKPEPALIAELTQQHGVTMLQLSASLFNYLTDEHPNAFTTVTTAYTGGEAASPTHIHQLHQTSPHTTVVNGYGPAESMGFTTTHTITPTTQPHTTIPIGTPLTNKNTYILDNALRPCPPGTTGHLYLTGHGLAHGYLNRPDLTATTFTPNPYGPPGTRLYHTGDLAHHDHHGHLHYDGRADNQVKIRGFRVEPSEVEAALLAHPQITQAAVTTHRDQLSAYVVSGSAAMEDIRRHLTARLPEHLVPTYLTPLDRLPLTPNGKIDKRALPEPAAVVSAGGRAPRTPLEETLVGLFTRTLGAGEALSIDDDFFHHGGHSLLGARLTNHIAVAVDVRLTVRDVFEHPTPARLAEHITALKTAPATPKKARPTLRRRTETERISS</sequence>
<feature type="domain" description="Carrier" evidence="5">
    <location>
        <begin position="974"/>
        <end position="1050"/>
    </location>
</feature>
<accession>A0ABY9HRM8</accession>
<dbReference type="PROSITE" id="PS50075">
    <property type="entry name" value="CARRIER"/>
    <property type="match status" value="4"/>
</dbReference>
<dbReference type="InterPro" id="IPR042099">
    <property type="entry name" value="ANL_N_sf"/>
</dbReference>
<dbReference type="InterPro" id="IPR029058">
    <property type="entry name" value="AB_hydrolase_fold"/>
</dbReference>
<feature type="domain" description="Carrier" evidence="5">
    <location>
        <begin position="4125"/>
        <end position="4201"/>
    </location>
</feature>
<evidence type="ECO:0000256" key="1">
    <source>
        <dbReference type="ARBA" id="ARBA00001957"/>
    </source>
</evidence>
<evidence type="ECO:0000313" key="6">
    <source>
        <dbReference type="EMBL" id="WLQ37208.1"/>
    </source>
</evidence>
<dbReference type="InterPro" id="IPR036736">
    <property type="entry name" value="ACP-like_sf"/>
</dbReference>
<dbReference type="InterPro" id="IPR010071">
    <property type="entry name" value="AA_adenyl_dom"/>
</dbReference>
<dbReference type="NCBIfam" id="NF003417">
    <property type="entry name" value="PRK04813.1"/>
    <property type="match status" value="4"/>
</dbReference>
<name>A0ABY9HRM8_9ACTN</name>
<dbReference type="SUPFAM" id="SSF56801">
    <property type="entry name" value="Acetyl-CoA synthetase-like"/>
    <property type="match status" value="4"/>
</dbReference>
<dbReference type="InterPro" id="IPR025110">
    <property type="entry name" value="AMP-bd_C"/>
</dbReference>
<feature type="domain" description="Carrier" evidence="5">
    <location>
        <begin position="3074"/>
        <end position="3150"/>
    </location>
</feature>
<dbReference type="NCBIfam" id="TIGR01733">
    <property type="entry name" value="AA-adenyl-dom"/>
    <property type="match status" value="4"/>
</dbReference>
<dbReference type="RefSeq" id="WP_306059210.1">
    <property type="nucleotide sequence ID" value="NZ_CP120997.1"/>
</dbReference>
<dbReference type="Pfam" id="PF00501">
    <property type="entry name" value="AMP-binding"/>
    <property type="match status" value="4"/>
</dbReference>
<keyword evidence="2" id="KW-0596">Phosphopantetheine</keyword>
<dbReference type="PANTHER" id="PTHR45527">
    <property type="entry name" value="NONRIBOSOMAL PEPTIDE SYNTHETASE"/>
    <property type="match status" value="1"/>
</dbReference>
<dbReference type="PROSITE" id="PS00455">
    <property type="entry name" value="AMP_BINDING"/>
    <property type="match status" value="4"/>
</dbReference>
<keyword evidence="7" id="KW-1185">Reference proteome</keyword>
<dbReference type="Pfam" id="PF00668">
    <property type="entry name" value="Condensation"/>
    <property type="match status" value="4"/>
</dbReference>
<evidence type="ECO:0000256" key="2">
    <source>
        <dbReference type="ARBA" id="ARBA00022450"/>
    </source>
</evidence>
<gene>
    <name evidence="6" type="ORF">P8A18_28885</name>
</gene>
<dbReference type="InterPro" id="IPR020845">
    <property type="entry name" value="AMP-binding_CS"/>
</dbReference>
<evidence type="ECO:0000259" key="5">
    <source>
        <dbReference type="PROSITE" id="PS50075"/>
    </source>
</evidence>
<evidence type="ECO:0000256" key="4">
    <source>
        <dbReference type="SAM" id="MobiDB-lite"/>
    </source>
</evidence>
<comment type="cofactor">
    <cofactor evidence="1">
        <name>pantetheine 4'-phosphate</name>
        <dbReference type="ChEBI" id="CHEBI:47942"/>
    </cofactor>
</comment>
<protein>
    <submittedName>
        <fullName evidence="6">Amino acid adenylation domain-containing protein</fullName>
    </submittedName>
</protein>
<dbReference type="InterPro" id="IPR020806">
    <property type="entry name" value="PKS_PP-bd"/>
</dbReference>
<dbReference type="Gene3D" id="3.40.50.1820">
    <property type="entry name" value="alpha/beta hydrolase"/>
    <property type="match status" value="1"/>
</dbReference>
<dbReference type="InterPro" id="IPR045851">
    <property type="entry name" value="AMP-bd_C_sf"/>
</dbReference>
<dbReference type="InterPro" id="IPR023213">
    <property type="entry name" value="CAT-like_dom_sf"/>
</dbReference>
<evidence type="ECO:0000313" key="7">
    <source>
        <dbReference type="Proteomes" id="UP001239522"/>
    </source>
</evidence>
<feature type="compositionally biased region" description="Basic and acidic residues" evidence="4">
    <location>
        <begin position="4216"/>
        <end position="4225"/>
    </location>
</feature>
<dbReference type="InterPro" id="IPR009081">
    <property type="entry name" value="PP-bd_ACP"/>
</dbReference>
<dbReference type="Gene3D" id="3.30.300.30">
    <property type="match status" value="4"/>
</dbReference>